<reference evidence="2 3" key="1">
    <citation type="submission" date="2017-09" db="EMBL/GenBank/DDBJ databases">
        <title>Depth-based differentiation of microbial function through sediment-hosted aquifers and enrichment of novel symbionts in the deep terrestrial subsurface.</title>
        <authorList>
            <person name="Probst A.J."/>
            <person name="Ladd B."/>
            <person name="Jarett J.K."/>
            <person name="Geller-Mcgrath D.E."/>
            <person name="Sieber C.M."/>
            <person name="Emerson J.B."/>
            <person name="Anantharaman K."/>
            <person name="Thomas B.C."/>
            <person name="Malmstrom R."/>
            <person name="Stieglmeier M."/>
            <person name="Klingl A."/>
            <person name="Woyke T."/>
            <person name="Ryan C.M."/>
            <person name="Banfield J.F."/>
        </authorList>
    </citation>
    <scope>NUCLEOTIDE SEQUENCE [LARGE SCALE GENOMIC DNA]</scope>
    <source>
        <strain evidence="2">CG07_land_8_20_14_0_80_42_15</strain>
    </source>
</reference>
<gene>
    <name evidence="2" type="ORF">COS99_05185</name>
</gene>
<dbReference type="EMBL" id="PEWV01000053">
    <property type="protein sequence ID" value="PIU41500.1"/>
    <property type="molecule type" value="Genomic_DNA"/>
</dbReference>
<accession>A0A2J0KYN0</accession>
<organism evidence="2 3">
    <name type="scientific">Candidatus Aquitaenariimonas noxiae</name>
    <dbReference type="NCBI Taxonomy" id="1974741"/>
    <lineage>
        <taxon>Bacteria</taxon>
        <taxon>Pseudomonadati</taxon>
        <taxon>Candidatus Omnitrophota</taxon>
        <taxon>Candidatus Aquitaenariimonas</taxon>
    </lineage>
</organism>
<proteinExistence type="predicted"/>
<dbReference type="Proteomes" id="UP000230052">
    <property type="component" value="Unassembled WGS sequence"/>
</dbReference>
<name>A0A2J0KYN0_9BACT</name>
<feature type="domain" description="DUF362" evidence="1">
    <location>
        <begin position="7"/>
        <end position="144"/>
    </location>
</feature>
<dbReference type="Pfam" id="PF04015">
    <property type="entry name" value="DUF362"/>
    <property type="match status" value="1"/>
</dbReference>
<evidence type="ECO:0000313" key="2">
    <source>
        <dbReference type="EMBL" id="PIU41500.1"/>
    </source>
</evidence>
<dbReference type="AlphaFoldDB" id="A0A2J0KYN0"/>
<sequence>MLSRDRVLDLAKKYNIELVNLNSSEWIEAEVKNPMILNKIKIAKEVFSADKIINLPVMKVHYATGVTLALKNVKGFLSCEEKVHFHEVGLDKAIVDLNSVIKIDLNIIDCISCMETMGPRGGDVVELGLLMAGGDTAEIDYIGMKIMGYSLDEVKHLKYYIERNGTVLEDIEVCGEKLLDVTRPFKKVSIKSIVPKKISLHNKNACSSCMNALLLSCSFIETEVKDDVHIYLGALFDNKDISNGLKIAFGNCCKIRNPDVKIKGCPPYPFELKKALS</sequence>
<protein>
    <recommendedName>
        <fullName evidence="1">DUF362 domain-containing protein</fullName>
    </recommendedName>
</protein>
<comment type="caution">
    <text evidence="2">The sequence shown here is derived from an EMBL/GenBank/DDBJ whole genome shotgun (WGS) entry which is preliminary data.</text>
</comment>
<dbReference type="InterPro" id="IPR007160">
    <property type="entry name" value="DUF362"/>
</dbReference>
<evidence type="ECO:0000313" key="3">
    <source>
        <dbReference type="Proteomes" id="UP000230052"/>
    </source>
</evidence>
<evidence type="ECO:0000259" key="1">
    <source>
        <dbReference type="Pfam" id="PF04015"/>
    </source>
</evidence>